<keyword evidence="5" id="KW-1185">Reference proteome</keyword>
<dbReference type="PANTHER" id="PTHR22603:SF66">
    <property type="entry name" value="ETHANOLAMINE KINASE"/>
    <property type="match status" value="1"/>
</dbReference>
<evidence type="ECO:0000313" key="4">
    <source>
        <dbReference type="EMBL" id="ODV95139.1"/>
    </source>
</evidence>
<dbReference type="GO" id="GO:0004305">
    <property type="term" value="F:ethanolamine kinase activity"/>
    <property type="evidence" value="ECO:0007669"/>
    <property type="project" value="UniProtKB-EC"/>
</dbReference>
<dbReference type="STRING" id="669874.A0A1E4TTS2"/>
<proteinExistence type="inferred from homology"/>
<dbReference type="GO" id="GO:0006646">
    <property type="term" value="P:phosphatidylethanolamine biosynthetic process"/>
    <property type="evidence" value="ECO:0007669"/>
    <property type="project" value="TreeGrafter"/>
</dbReference>
<dbReference type="OrthoDB" id="10267235at2759"/>
<dbReference type="GO" id="GO:0005737">
    <property type="term" value="C:cytoplasm"/>
    <property type="evidence" value="ECO:0007669"/>
    <property type="project" value="TreeGrafter"/>
</dbReference>
<dbReference type="PANTHER" id="PTHR22603">
    <property type="entry name" value="CHOLINE/ETHANOALAMINE KINASE"/>
    <property type="match status" value="1"/>
</dbReference>
<dbReference type="Pfam" id="PF01633">
    <property type="entry name" value="Choline_kinase"/>
    <property type="match status" value="1"/>
</dbReference>
<dbReference type="CDD" id="cd05157">
    <property type="entry name" value="ETNK_euk"/>
    <property type="match status" value="1"/>
</dbReference>
<dbReference type="AlphaFoldDB" id="A0A1E4TTS2"/>
<dbReference type="InterPro" id="IPR011009">
    <property type="entry name" value="Kinase-like_dom_sf"/>
</dbReference>
<evidence type="ECO:0000256" key="3">
    <source>
        <dbReference type="ARBA" id="ARBA00038874"/>
    </source>
</evidence>
<gene>
    <name evidence="4" type="ORF">PACTADRAFT_49887</name>
</gene>
<dbReference type="EMBL" id="KV454014">
    <property type="protein sequence ID" value="ODV95139.1"/>
    <property type="molecule type" value="Genomic_DNA"/>
</dbReference>
<accession>A0A1E4TTS2</accession>
<comment type="pathway">
    <text evidence="1">Phospholipid metabolism; phosphatidylethanolamine biosynthesis; phosphatidylethanolamine from ethanolamine: step 1/3.</text>
</comment>
<dbReference type="Proteomes" id="UP000094236">
    <property type="component" value="Unassembled WGS sequence"/>
</dbReference>
<dbReference type="EC" id="2.7.1.82" evidence="3"/>
<reference evidence="5" key="1">
    <citation type="submission" date="2016-05" db="EMBL/GenBank/DDBJ databases">
        <title>Comparative genomics of biotechnologically important yeasts.</title>
        <authorList>
            <consortium name="DOE Joint Genome Institute"/>
            <person name="Riley R."/>
            <person name="Haridas S."/>
            <person name="Wolfe K.H."/>
            <person name="Lopes M.R."/>
            <person name="Hittinger C.T."/>
            <person name="Goker M."/>
            <person name="Salamov A."/>
            <person name="Wisecaver J."/>
            <person name="Long T.M."/>
            <person name="Aerts A.L."/>
            <person name="Barry K."/>
            <person name="Choi C."/>
            <person name="Clum A."/>
            <person name="Coughlan A.Y."/>
            <person name="Deshpande S."/>
            <person name="Douglass A.P."/>
            <person name="Hanson S.J."/>
            <person name="Klenk H.-P."/>
            <person name="Labutti K."/>
            <person name="Lapidus A."/>
            <person name="Lindquist E."/>
            <person name="Lipzen A."/>
            <person name="Meier-Kolthoff J.P."/>
            <person name="Ohm R.A."/>
            <person name="Otillar R.P."/>
            <person name="Pangilinan J."/>
            <person name="Peng Y."/>
            <person name="Rokas A."/>
            <person name="Rosa C.A."/>
            <person name="Scheuner C."/>
            <person name="Sibirny A.A."/>
            <person name="Slot J.C."/>
            <person name="Stielow J.B."/>
            <person name="Sun H."/>
            <person name="Kurtzman C.P."/>
            <person name="Blackwell M."/>
            <person name="Grigoriev I.V."/>
            <person name="Jeffries T.W."/>
        </authorList>
    </citation>
    <scope>NUCLEOTIDE SEQUENCE [LARGE SCALE GENOMIC DNA]</scope>
    <source>
        <strain evidence="5">NRRL Y-2460</strain>
    </source>
</reference>
<evidence type="ECO:0000256" key="1">
    <source>
        <dbReference type="ARBA" id="ARBA00037883"/>
    </source>
</evidence>
<evidence type="ECO:0000313" key="5">
    <source>
        <dbReference type="Proteomes" id="UP000094236"/>
    </source>
</evidence>
<dbReference type="Gene3D" id="3.90.1200.10">
    <property type="match status" value="1"/>
</dbReference>
<dbReference type="SUPFAM" id="SSF56112">
    <property type="entry name" value="Protein kinase-like (PK-like)"/>
    <property type="match status" value="1"/>
</dbReference>
<comment type="similarity">
    <text evidence="2">Belongs to the choline/ethanolamine kinase family.</text>
</comment>
<evidence type="ECO:0000256" key="2">
    <source>
        <dbReference type="ARBA" id="ARBA00038211"/>
    </source>
</evidence>
<protein>
    <recommendedName>
        <fullName evidence="3">ethanolamine kinase</fullName>
        <ecNumber evidence="3">2.7.1.82</ecNumber>
    </recommendedName>
</protein>
<sequence length="479" mass="54884">MLSSVYCLLSCGDLHLLPVNSSKELEKSTNKISSKHDLSFASPSSSSLALGPESDLVDKSNTQKVINVNNNNILNNNSTHSMYLPNHFIKLSATPVEEDVILKKELKNMLSLIFPSWSQDDLSVIQLTGGITNMLLHCKNLKTNEAVLIRTYGQGTNLIIDRDREFVSQMLLNSFNLAPSIHARFANGLVYGFLPGRSLTPEELSHPVLYPLIAQRLGHWHNVINGDDIEEGIKKLRIFRKEHYKGEKIVKNIWEILQKWINILPEIEALYSKCLQYKHLLEIYKTSSATKKYTLNEILLKELHWLTKTIADKSPKVSCHSDLLSGNIIIPPELSEELKSGRTEMTPLDQPLELNPISFIDYEYMLPAPRAFDISNHFIEWQGFDCDQSKIPEPSKENPIMRNWAKAYLSACSTSNCTEAQVDNLIDEISTYYGMPGFYWGIWAGIQDKISLIDFDYMTFSCQRFEQYFFWKEKYIKRV</sequence>
<name>A0A1E4TTS2_PACTA</name>
<organism evidence="4 5">
    <name type="scientific">Pachysolen tannophilus NRRL Y-2460</name>
    <dbReference type="NCBI Taxonomy" id="669874"/>
    <lineage>
        <taxon>Eukaryota</taxon>
        <taxon>Fungi</taxon>
        <taxon>Dikarya</taxon>
        <taxon>Ascomycota</taxon>
        <taxon>Saccharomycotina</taxon>
        <taxon>Pichiomycetes</taxon>
        <taxon>Pachysolenaceae</taxon>
        <taxon>Pachysolen</taxon>
    </lineage>
</organism>